<proteinExistence type="predicted"/>
<sequence>MVVDKCKISNEEWKRGLLMEDRLQCELIEFVNIKTTFEELYYHINELILKYGFVNLDFMGNLGHSIVKDKDDRVYTEKGNTQKISDVKYFTFEPHISISHSKYGFKKENIYYFKDGKLAEL</sequence>
<keyword evidence="2" id="KW-1185">Reference proteome</keyword>
<evidence type="ECO:0000313" key="2">
    <source>
        <dbReference type="Proteomes" id="UP000006238"/>
    </source>
</evidence>
<dbReference type="SUPFAM" id="SSF55920">
    <property type="entry name" value="Creatinase/aminopeptidase"/>
    <property type="match status" value="1"/>
</dbReference>
<reference evidence="1 2" key="1">
    <citation type="submission" date="2010-02" db="EMBL/GenBank/DDBJ databases">
        <authorList>
            <person name="Weinstock G."/>
            <person name="Sodergren E."/>
            <person name="Clifton S."/>
            <person name="Fulton L."/>
            <person name="Fulton B."/>
            <person name="Courtney L."/>
            <person name="Fronick C."/>
            <person name="Harrison M."/>
            <person name="Strong C."/>
            <person name="Farmer C."/>
            <person name="Delahaunty K."/>
            <person name="Markovic C."/>
            <person name="Hall O."/>
            <person name="Minx P."/>
            <person name="Tomlinson C."/>
            <person name="Mitreva M."/>
            <person name="Nelson J."/>
            <person name="Hou S."/>
            <person name="Wollam A."/>
            <person name="Pepin K.H."/>
            <person name="Johnson M."/>
            <person name="Bhonagiri V."/>
            <person name="Zhang X."/>
            <person name="Suruliraj S."/>
            <person name="Warren W."/>
            <person name="Chinwalla A."/>
            <person name="Mardis E.R."/>
            <person name="Wilson R.K."/>
        </authorList>
    </citation>
    <scope>NUCLEOTIDE SEQUENCE [LARGE SCALE GENOMIC DNA]</scope>
    <source>
        <strain evidence="1 2">DSM 2876</strain>
    </source>
</reference>
<dbReference type="EMBL" id="ABWN01000040">
    <property type="protein sequence ID" value="EFF67540.1"/>
    <property type="molecule type" value="Genomic_DNA"/>
</dbReference>
<dbReference type="AlphaFoldDB" id="D4S2T5"/>
<dbReference type="HOGENOM" id="CLU_104093_0_0_9"/>
<organism evidence="1 2">
    <name type="scientific">Eshraghiella crossota DSM 2876</name>
    <dbReference type="NCBI Taxonomy" id="511680"/>
    <lineage>
        <taxon>Bacteria</taxon>
        <taxon>Bacillati</taxon>
        <taxon>Bacillota</taxon>
        <taxon>Clostridia</taxon>
        <taxon>Lachnospirales</taxon>
        <taxon>Lachnospiraceae</taxon>
        <taxon>Eshraghiella</taxon>
    </lineage>
</organism>
<dbReference type="Proteomes" id="UP000006238">
    <property type="component" value="Unassembled WGS sequence"/>
</dbReference>
<accession>D4S2T5</accession>
<protein>
    <submittedName>
        <fullName evidence="1">Uncharacterized protein</fullName>
    </submittedName>
</protein>
<dbReference type="eggNOG" id="ENOG5032R78">
    <property type="taxonomic scope" value="Bacteria"/>
</dbReference>
<gene>
    <name evidence="1" type="ORF">BUTYVIB_02407</name>
</gene>
<evidence type="ECO:0000313" key="1">
    <source>
        <dbReference type="EMBL" id="EFF67540.1"/>
    </source>
</evidence>
<dbReference type="InterPro" id="IPR036005">
    <property type="entry name" value="Creatinase/aminopeptidase-like"/>
</dbReference>
<name>D4S2T5_9FIRM</name>
<dbReference type="Gene3D" id="3.90.230.10">
    <property type="entry name" value="Creatinase/methionine aminopeptidase superfamily"/>
    <property type="match status" value="1"/>
</dbReference>
<comment type="caution">
    <text evidence="1">The sequence shown here is derived from an EMBL/GenBank/DDBJ whole genome shotgun (WGS) entry which is preliminary data.</text>
</comment>